<name>A0A1A7BFP5_9SPHN</name>
<organism evidence="10 11">
    <name type="scientific">Erythrobacter dokdonensis DSW-74</name>
    <dbReference type="NCBI Taxonomy" id="1300349"/>
    <lineage>
        <taxon>Bacteria</taxon>
        <taxon>Pseudomonadati</taxon>
        <taxon>Pseudomonadota</taxon>
        <taxon>Alphaproteobacteria</taxon>
        <taxon>Sphingomonadales</taxon>
        <taxon>Erythrobacteraceae</taxon>
        <taxon>Erythrobacter/Porphyrobacter group</taxon>
        <taxon>Erythrobacter</taxon>
    </lineage>
</organism>
<protein>
    <recommendedName>
        <fullName evidence="6">Acetyl-coenzyme A synthetase</fullName>
        <shortName evidence="6">AcCoA synthetase</shortName>
        <shortName evidence="6">Acs</shortName>
        <ecNumber evidence="6">6.2.1.1</ecNumber>
    </recommendedName>
    <alternativeName>
        <fullName evidence="6">Acetate--CoA ligase</fullName>
    </alternativeName>
    <alternativeName>
        <fullName evidence="6">Acyl-activating enzyme</fullName>
    </alternativeName>
</protein>
<dbReference type="GO" id="GO:0046872">
    <property type="term" value="F:metal ion binding"/>
    <property type="evidence" value="ECO:0007669"/>
    <property type="project" value="UniProtKB-KW"/>
</dbReference>
<dbReference type="InterPro" id="IPR011904">
    <property type="entry name" value="Ac_CoA_lig"/>
</dbReference>
<dbReference type="Gene3D" id="3.30.300.30">
    <property type="match status" value="1"/>
</dbReference>
<sequence length="643" mass="70876">MIHAVQRPQAHTETHCLPEQYAEMYRRSIETPDAFWLEQAQRLDWFKAPAQGGEWSYDPVGISWFEDGTLNLCHNAVDRHLATNANRTALIFEPDDPAASGRSLTYGELHREVLRMANALKAMGVKKGDRVTIYMPMIVEGVTAMLACARLGAVHSVVFGGFSPEALASRIEDCDSRFVVTADEGLRGGKRVPLKANVDAALAEPDHDTPIDGMLVVRHTGAEISMTEGRDYWLDDLATDADCPCEEMAAEDPLFILYTSGSTGKPKGVLHTTGGYGVWTAATFHYIFDYQPGEVFWCTADIGWVTGHSYIVYGPLINGATEVVFEGVPSFPDHGRFWDVVDKHKVNILYTAPTAIRALMREGDDYVTTRSRASLRLLGSVGEPINPEAWRWYFDVVGEGRCPIIDTWWQTETGGCMITTLPGAHDMKPGSAGLPFFGIRPQLVDNEGGVLDGAAEGNLCITHSWPGQARTVYGDHDRFVQTYFSTYAGKYFTGDGCKRDKDGYYWITGRVDDVINVSGHRMGTAEVESALVLHPKVAESAVVGYPHDLKGQGIYCYVTLNAGEAGSPELLAELRAWVRKEIGPIATPDLIQFTDGLPKTRSGKIMRRILRKIAENEFGSLGDTSTLADPSLVERLIEGRQNR</sequence>
<reference evidence="10 11" key="1">
    <citation type="submission" date="2016-06" db="EMBL/GenBank/DDBJ databases">
        <title>Genome sequence of Porphyrobacter dokdonensis DSW-74.</title>
        <authorList>
            <person name="Kim J.F."/>
            <person name="Song J.Y."/>
        </authorList>
    </citation>
    <scope>NUCLEOTIDE SEQUENCE [LARGE SCALE GENOMIC DNA]</scope>
    <source>
        <strain evidence="10 11">DSW-74</strain>
    </source>
</reference>
<accession>A0A1A7BFP5</accession>
<evidence type="ECO:0000313" key="10">
    <source>
        <dbReference type="EMBL" id="OBV10045.1"/>
    </source>
</evidence>
<dbReference type="PANTHER" id="PTHR24095:SF14">
    <property type="entry name" value="ACETYL-COENZYME A SYNTHETASE 1"/>
    <property type="match status" value="1"/>
</dbReference>
<dbReference type="InterPro" id="IPR045851">
    <property type="entry name" value="AMP-bd_C_sf"/>
</dbReference>
<dbReference type="FunFam" id="3.30.300.30:FF:000004">
    <property type="entry name" value="Acetyl-coenzyme A synthetase"/>
    <property type="match status" value="1"/>
</dbReference>
<evidence type="ECO:0000256" key="4">
    <source>
        <dbReference type="ARBA" id="ARBA00022840"/>
    </source>
</evidence>
<dbReference type="HAMAP" id="MF_01123">
    <property type="entry name" value="Ac_CoA_synth"/>
    <property type="match status" value="1"/>
</dbReference>
<dbReference type="GO" id="GO:0016208">
    <property type="term" value="F:AMP binding"/>
    <property type="evidence" value="ECO:0007669"/>
    <property type="project" value="InterPro"/>
</dbReference>
<dbReference type="EMBL" id="LZYB01000008">
    <property type="protein sequence ID" value="OBV10045.1"/>
    <property type="molecule type" value="Genomic_DNA"/>
</dbReference>
<dbReference type="NCBIfam" id="NF001208">
    <property type="entry name" value="PRK00174.1"/>
    <property type="match status" value="1"/>
</dbReference>
<feature type="binding site" evidence="6">
    <location>
        <position position="306"/>
    </location>
    <ligand>
        <name>CoA</name>
        <dbReference type="ChEBI" id="CHEBI:57287"/>
    </ligand>
</feature>
<evidence type="ECO:0000259" key="9">
    <source>
        <dbReference type="Pfam" id="PF16177"/>
    </source>
</evidence>
<feature type="binding site" evidence="6">
    <location>
        <position position="532"/>
    </location>
    <ligand>
        <name>Mg(2+)</name>
        <dbReference type="ChEBI" id="CHEBI:18420"/>
    </ligand>
</feature>
<keyword evidence="6" id="KW-0460">Magnesium</keyword>
<feature type="domain" description="AMP-dependent synthetase/ligase" evidence="7">
    <location>
        <begin position="78"/>
        <end position="463"/>
    </location>
</feature>
<dbReference type="PROSITE" id="PS00455">
    <property type="entry name" value="AMP_BINDING"/>
    <property type="match status" value="1"/>
</dbReference>
<dbReference type="InterPro" id="IPR025110">
    <property type="entry name" value="AMP-bd_C"/>
</dbReference>
<dbReference type="PANTHER" id="PTHR24095">
    <property type="entry name" value="ACETYL-COENZYME A SYNTHETASE"/>
    <property type="match status" value="1"/>
</dbReference>
<evidence type="ECO:0000256" key="2">
    <source>
        <dbReference type="ARBA" id="ARBA00022598"/>
    </source>
</evidence>
<dbReference type="Gene3D" id="3.40.50.12780">
    <property type="entry name" value="N-terminal domain of ligase-like"/>
    <property type="match status" value="1"/>
</dbReference>
<feature type="modified residue" description="N6-acetyllysine" evidence="6">
    <location>
        <position position="604"/>
    </location>
</feature>
<feature type="binding site" evidence="6">
    <location>
        <begin position="406"/>
        <end position="411"/>
    </location>
    <ligand>
        <name>ATP</name>
        <dbReference type="ChEBI" id="CHEBI:30616"/>
    </ligand>
</feature>
<evidence type="ECO:0000256" key="5">
    <source>
        <dbReference type="ARBA" id="ARBA00022990"/>
    </source>
</evidence>
<dbReference type="GO" id="GO:0019427">
    <property type="term" value="P:acetyl-CoA biosynthetic process from acetate"/>
    <property type="evidence" value="ECO:0007669"/>
    <property type="project" value="UniProtKB-UniRule"/>
</dbReference>
<evidence type="ECO:0000256" key="6">
    <source>
        <dbReference type="HAMAP-Rule" id="MF_01123"/>
    </source>
</evidence>
<feature type="binding site" evidence="6">
    <location>
        <position position="537"/>
    </location>
    <ligand>
        <name>Mg(2+)</name>
        <dbReference type="ChEBI" id="CHEBI:18420"/>
    </ligand>
</feature>
<keyword evidence="3 6" id="KW-0547">Nucleotide-binding</keyword>
<keyword evidence="5 6" id="KW-0007">Acetylation</keyword>
<comment type="caution">
    <text evidence="6">Lacks conserved residue(s) required for the propagation of feature annotation.</text>
</comment>
<feature type="domain" description="AMP-binding enzyme C-terminal" evidence="8">
    <location>
        <begin position="526"/>
        <end position="604"/>
    </location>
</feature>
<dbReference type="GO" id="GO:0003987">
    <property type="term" value="F:acetate-CoA ligase activity"/>
    <property type="evidence" value="ECO:0007669"/>
    <property type="project" value="UniProtKB-UniRule"/>
</dbReference>
<keyword evidence="4 6" id="KW-0067">ATP-binding</keyword>
<dbReference type="EC" id="6.2.1.1" evidence="6"/>
<dbReference type="SUPFAM" id="SSF56801">
    <property type="entry name" value="Acetyl-CoA synthetase-like"/>
    <property type="match status" value="1"/>
</dbReference>
<dbReference type="NCBIfam" id="TIGR02188">
    <property type="entry name" value="Ac_CoA_lig_AcsA"/>
    <property type="match status" value="1"/>
</dbReference>
<dbReference type="InterPro" id="IPR042099">
    <property type="entry name" value="ANL_N_sf"/>
</dbReference>
<feature type="binding site" evidence="6">
    <location>
        <position position="534"/>
    </location>
    <ligand>
        <name>Mg(2+)</name>
        <dbReference type="ChEBI" id="CHEBI:18420"/>
    </ligand>
</feature>
<dbReference type="Pfam" id="PF13193">
    <property type="entry name" value="AMP-binding_C"/>
    <property type="match status" value="1"/>
</dbReference>
<feature type="binding site" evidence="6">
    <location>
        <position position="521"/>
    </location>
    <ligand>
        <name>ATP</name>
        <dbReference type="ChEBI" id="CHEBI:30616"/>
    </ligand>
</feature>
<dbReference type="Pfam" id="PF16177">
    <property type="entry name" value="ACAS_N"/>
    <property type="match status" value="1"/>
</dbReference>
<comment type="function">
    <text evidence="6">Catalyzes the conversion of acetate into acetyl-CoA (AcCoA), an essential intermediate at the junction of anabolic and catabolic pathways. AcsA undergoes a two-step reaction. In the first half reaction, AcsA combines acetate with ATP to form acetyl-adenylate (AcAMP) intermediate. In the second half reaction, it can then transfer the acetyl group from AcAMP to the sulfhydryl group of CoA, forming the product AcCoA.</text>
</comment>
<feature type="binding site" evidence="6">
    <location>
        <position position="495"/>
    </location>
    <ligand>
        <name>ATP</name>
        <dbReference type="ChEBI" id="CHEBI:30616"/>
    </ligand>
</feature>
<dbReference type="GO" id="GO:0005524">
    <property type="term" value="F:ATP binding"/>
    <property type="evidence" value="ECO:0007669"/>
    <property type="project" value="UniProtKB-KW"/>
</dbReference>
<dbReference type="GO" id="GO:0005829">
    <property type="term" value="C:cytosol"/>
    <property type="evidence" value="ECO:0007669"/>
    <property type="project" value="TreeGrafter"/>
</dbReference>
<feature type="domain" description="Acetyl-coenzyme A synthetase N-terminal" evidence="9">
    <location>
        <begin position="21"/>
        <end position="76"/>
    </location>
</feature>
<evidence type="ECO:0000256" key="1">
    <source>
        <dbReference type="ARBA" id="ARBA00006432"/>
    </source>
</evidence>
<keyword evidence="6" id="KW-0479">Metal-binding</keyword>
<proteinExistence type="inferred from homology"/>
<dbReference type="PATRIC" id="fig|1300349.4.peg.2596"/>
<dbReference type="AlphaFoldDB" id="A0A1A7BFP5"/>
<dbReference type="InterPro" id="IPR000873">
    <property type="entry name" value="AMP-dep_synth/lig_dom"/>
</dbReference>
<evidence type="ECO:0000313" key="11">
    <source>
        <dbReference type="Proteomes" id="UP000092484"/>
    </source>
</evidence>
<evidence type="ECO:0000259" key="7">
    <source>
        <dbReference type="Pfam" id="PF00501"/>
    </source>
</evidence>
<comment type="caution">
    <text evidence="10">The sequence shown here is derived from an EMBL/GenBank/DDBJ whole genome shotgun (WGS) entry which is preliminary data.</text>
</comment>
<dbReference type="FunFam" id="3.40.50.12780:FF:000001">
    <property type="entry name" value="Acetyl-coenzyme A synthetase"/>
    <property type="match status" value="1"/>
</dbReference>
<comment type="PTM">
    <text evidence="6">Acetylated. Deacetylation by the SIR2-homolog deacetylase activates the enzyme.</text>
</comment>
<dbReference type="InterPro" id="IPR032387">
    <property type="entry name" value="ACAS_N"/>
</dbReference>
<comment type="similarity">
    <text evidence="1 6">Belongs to the ATP-dependent AMP-binding enzyme family.</text>
</comment>
<dbReference type="CDD" id="cd05966">
    <property type="entry name" value="ACS"/>
    <property type="match status" value="1"/>
</dbReference>
<dbReference type="Proteomes" id="UP000092484">
    <property type="component" value="Unassembled WGS sequence"/>
</dbReference>
<feature type="binding site" evidence="6">
    <location>
        <begin position="187"/>
        <end position="190"/>
    </location>
    <ligand>
        <name>CoA</name>
        <dbReference type="ChEBI" id="CHEBI:57287"/>
    </ligand>
</feature>
<keyword evidence="2 6" id="KW-0436">Ligase</keyword>
<feature type="binding site" evidence="6">
    <location>
        <position position="510"/>
    </location>
    <ligand>
        <name>ATP</name>
        <dbReference type="ChEBI" id="CHEBI:30616"/>
    </ligand>
</feature>
<dbReference type="Pfam" id="PF00501">
    <property type="entry name" value="AMP-binding"/>
    <property type="match status" value="1"/>
</dbReference>
<evidence type="ECO:0000259" key="8">
    <source>
        <dbReference type="Pfam" id="PF13193"/>
    </source>
</evidence>
<evidence type="ECO:0000256" key="3">
    <source>
        <dbReference type="ARBA" id="ARBA00022741"/>
    </source>
</evidence>
<keyword evidence="11" id="KW-1185">Reference proteome</keyword>
<feature type="binding site" evidence="6">
    <location>
        <begin position="382"/>
        <end position="384"/>
    </location>
    <ligand>
        <name>ATP</name>
        <dbReference type="ChEBI" id="CHEBI:30616"/>
    </ligand>
</feature>
<feature type="binding site" evidence="6">
    <location>
        <position position="579"/>
    </location>
    <ligand>
        <name>CoA</name>
        <dbReference type="ChEBI" id="CHEBI:57287"/>
    </ligand>
</feature>
<comment type="cofactor">
    <cofactor evidence="6">
        <name>Mg(2+)</name>
        <dbReference type="ChEBI" id="CHEBI:18420"/>
    </cofactor>
</comment>
<comment type="catalytic activity">
    <reaction evidence="6">
        <text>acetate + ATP + CoA = acetyl-CoA + AMP + diphosphate</text>
        <dbReference type="Rhea" id="RHEA:23176"/>
        <dbReference type="ChEBI" id="CHEBI:30089"/>
        <dbReference type="ChEBI" id="CHEBI:30616"/>
        <dbReference type="ChEBI" id="CHEBI:33019"/>
        <dbReference type="ChEBI" id="CHEBI:57287"/>
        <dbReference type="ChEBI" id="CHEBI:57288"/>
        <dbReference type="ChEBI" id="CHEBI:456215"/>
        <dbReference type="EC" id="6.2.1.1"/>
    </reaction>
</comment>
<dbReference type="RefSeq" id="WP_068865627.1">
    <property type="nucleotide sequence ID" value="NZ_LZYB01000008.1"/>
</dbReference>
<dbReference type="STRING" id="1300349.I603_2606"/>
<feature type="binding site" evidence="6">
    <location>
        <position position="518"/>
    </location>
    <ligand>
        <name>CoA</name>
        <dbReference type="ChEBI" id="CHEBI:57287"/>
    </ligand>
</feature>
<gene>
    <name evidence="6" type="primary">acsA</name>
    <name evidence="10" type="ORF">I603_2606</name>
</gene>
<dbReference type="InterPro" id="IPR020845">
    <property type="entry name" value="AMP-binding_CS"/>
</dbReference>